<reference evidence="1" key="3">
    <citation type="submission" date="2016-05" db="EMBL/GenBank/DDBJ databases">
        <title>WGS assembly of Xenopus tropicalis.</title>
        <authorList>
            <person name="Sessions A."/>
            <person name="Jenkins J."/>
            <person name="Mitros T."/>
            <person name="Lyons J.T."/>
            <person name="Dichmann D.S."/>
            <person name="Robert J."/>
            <person name="Harland R.M."/>
            <person name="Rokhsar D.S."/>
        </authorList>
    </citation>
    <scope>NUCLEOTIDE SEQUENCE</scope>
    <source>
        <strain evidence="1">Nigerian</strain>
    </source>
</reference>
<dbReference type="EMBL" id="KV460643">
    <property type="protein sequence ID" value="OCA16218.1"/>
    <property type="molecule type" value="Genomic_DNA"/>
</dbReference>
<dbReference type="AlphaFoldDB" id="A0A1B8Y002"/>
<name>A0A1B8Y002_XENTR</name>
<evidence type="ECO:0000313" key="1">
    <source>
        <dbReference type="EMBL" id="OCA16218.1"/>
    </source>
</evidence>
<reference evidence="1" key="2">
    <citation type="journal article" date="2010" name="Science">
        <title>The genome of the Western clawed frog Xenopus tropicalis.</title>
        <authorList>
            <person name="Hellsten U."/>
            <person name="Harland R.M."/>
            <person name="Gilchrist M.J."/>
            <person name="Hendrix D."/>
            <person name="Jurka J."/>
            <person name="Kapitonov V."/>
            <person name="Ovcharenko I."/>
            <person name="Putnam N.H."/>
            <person name="Shu S."/>
            <person name="Taher L."/>
            <person name="Blitz I.L."/>
            <person name="Blumberg B."/>
            <person name="Dichmann D.S."/>
            <person name="Dubchak I."/>
            <person name="Amaya E."/>
            <person name="Detter J.C."/>
            <person name="Fletcher R."/>
            <person name="Gerhard D.S."/>
            <person name="Goodstein D."/>
            <person name="Graves T."/>
            <person name="Grigoriev I.V."/>
            <person name="Grimwood J."/>
            <person name="Kawashima T."/>
            <person name="Lindquist E."/>
            <person name="Lucas S.M."/>
            <person name="Mead P.E."/>
            <person name="Mitros T."/>
            <person name="Ogino H."/>
            <person name="Ohta Y."/>
            <person name="Poliakov A.V."/>
            <person name="Pollet N."/>
            <person name="Robert J."/>
            <person name="Salamov A."/>
            <person name="Sater A.K."/>
            <person name="Schmutz J."/>
            <person name="Terry A."/>
            <person name="Vize P.D."/>
            <person name="Warren W.C."/>
            <person name="Wells D."/>
            <person name="Wills A."/>
            <person name="Wilson R.K."/>
            <person name="Zimmerman L.B."/>
            <person name="Zorn A.M."/>
            <person name="Grainger R."/>
            <person name="Grammer T."/>
            <person name="Khokha M.K."/>
            <person name="Richardson P.M."/>
            <person name="Rokhsar D.S."/>
        </authorList>
    </citation>
    <scope>NUCLEOTIDE SEQUENCE [LARGE SCALE GENOMIC DNA]</scope>
    <source>
        <strain evidence="1">Nigerian</strain>
    </source>
</reference>
<proteinExistence type="predicted"/>
<gene>
    <name evidence="1" type="ORF">XENTR_v90028566mg</name>
</gene>
<organism evidence="1">
    <name type="scientific">Xenopus tropicalis</name>
    <name type="common">Western clawed frog</name>
    <name type="synonym">Silurana tropicalis</name>
    <dbReference type="NCBI Taxonomy" id="8364"/>
    <lineage>
        <taxon>Eukaryota</taxon>
        <taxon>Metazoa</taxon>
        <taxon>Chordata</taxon>
        <taxon>Craniata</taxon>
        <taxon>Vertebrata</taxon>
        <taxon>Euteleostomi</taxon>
        <taxon>Amphibia</taxon>
        <taxon>Batrachia</taxon>
        <taxon>Anura</taxon>
        <taxon>Pipoidea</taxon>
        <taxon>Pipidae</taxon>
        <taxon>Xenopodinae</taxon>
        <taxon>Xenopus</taxon>
        <taxon>Silurana</taxon>
    </lineage>
</organism>
<sequence length="130" mass="14433">MMGKRQLPTFESSVRRSHVSEGLMLGPCSTGSAAEEEFSATQRNTPCTLCPCTHNTRDPNTFAFILLTVLTLPYPSSTLVLRLLTVATVTGTLASKWQLQLKRGGISLWKIKAQNRRCMMGKRQIPTFES</sequence>
<protein>
    <submittedName>
        <fullName evidence="1">Uncharacterized protein</fullName>
    </submittedName>
</protein>
<accession>A0A1B8Y002</accession>
<reference evidence="1" key="1">
    <citation type="submission" date="2009-11" db="EMBL/GenBank/DDBJ databases">
        <authorList>
            <consortium name="US DOE Joint Genome Institute (JGI-PGF)"/>
            <person name="Ottilar R."/>
            <person name="Schmutz J."/>
            <person name="Salamov A."/>
            <person name="Cheng J.F."/>
            <person name="Lucas S."/>
            <person name="Pitluck S."/>
            <person name="Gundlach H."/>
            <person name="Guo Y."/>
            <person name="Haberer G."/>
            <person name="Nasrallah J."/>
            <person name="Mayer K.F.X."/>
            <person name="van de Peer Y."/>
            <person name="Weigel D."/>
            <person name="Grigoriev I.V."/>
        </authorList>
    </citation>
    <scope>NUCLEOTIDE SEQUENCE</scope>
    <source>
        <strain evidence="1">Nigerian</strain>
    </source>
</reference>